<dbReference type="EMBL" id="JAWXYG010000001">
    <property type="protein sequence ID" value="KAK4283573.1"/>
    <property type="molecule type" value="Genomic_DNA"/>
</dbReference>
<comment type="caution">
    <text evidence="2">The sequence shown here is derived from an EMBL/GenBank/DDBJ whole genome shotgun (WGS) entry which is preliminary data.</text>
</comment>
<sequence length="67" mass="7448">MSTISSLTGLSSASSFTTFHRGAWRTPPRLFLEDQFDVVPPKTGSVSSRGRKTVRDEPVKKKNIPEQ</sequence>
<dbReference type="AlphaFoldDB" id="A0AAE1N5B9"/>
<gene>
    <name evidence="2" type="ORF">QN277_000510</name>
</gene>
<proteinExistence type="predicted"/>
<organism evidence="2 3">
    <name type="scientific">Acacia crassicarpa</name>
    <name type="common">northern wattle</name>
    <dbReference type="NCBI Taxonomy" id="499986"/>
    <lineage>
        <taxon>Eukaryota</taxon>
        <taxon>Viridiplantae</taxon>
        <taxon>Streptophyta</taxon>
        <taxon>Embryophyta</taxon>
        <taxon>Tracheophyta</taxon>
        <taxon>Spermatophyta</taxon>
        <taxon>Magnoliopsida</taxon>
        <taxon>eudicotyledons</taxon>
        <taxon>Gunneridae</taxon>
        <taxon>Pentapetalae</taxon>
        <taxon>rosids</taxon>
        <taxon>fabids</taxon>
        <taxon>Fabales</taxon>
        <taxon>Fabaceae</taxon>
        <taxon>Caesalpinioideae</taxon>
        <taxon>mimosoid clade</taxon>
        <taxon>Acacieae</taxon>
        <taxon>Acacia</taxon>
    </lineage>
</organism>
<protein>
    <submittedName>
        <fullName evidence="2">Uncharacterized protein</fullName>
    </submittedName>
</protein>
<evidence type="ECO:0000313" key="2">
    <source>
        <dbReference type="EMBL" id="KAK4283573.1"/>
    </source>
</evidence>
<accession>A0AAE1N5B9</accession>
<feature type="compositionally biased region" description="Basic and acidic residues" evidence="1">
    <location>
        <begin position="53"/>
        <end position="67"/>
    </location>
</feature>
<dbReference type="Proteomes" id="UP001293593">
    <property type="component" value="Unassembled WGS sequence"/>
</dbReference>
<keyword evidence="3" id="KW-1185">Reference proteome</keyword>
<reference evidence="2" key="1">
    <citation type="submission" date="2023-10" db="EMBL/GenBank/DDBJ databases">
        <title>Chromosome-level genome of the transformable northern wattle, Acacia crassicarpa.</title>
        <authorList>
            <person name="Massaro I."/>
            <person name="Sinha N.R."/>
            <person name="Poethig S."/>
            <person name="Leichty A.R."/>
        </authorList>
    </citation>
    <scope>NUCLEOTIDE SEQUENCE</scope>
    <source>
        <strain evidence="2">Acra3RX</strain>
        <tissue evidence="2">Leaf</tissue>
    </source>
</reference>
<evidence type="ECO:0000256" key="1">
    <source>
        <dbReference type="SAM" id="MobiDB-lite"/>
    </source>
</evidence>
<evidence type="ECO:0000313" key="3">
    <source>
        <dbReference type="Proteomes" id="UP001293593"/>
    </source>
</evidence>
<name>A0AAE1N5B9_9FABA</name>
<feature type="region of interest" description="Disordered" evidence="1">
    <location>
        <begin position="35"/>
        <end position="67"/>
    </location>
</feature>